<keyword evidence="4" id="KW-1185">Reference proteome</keyword>
<dbReference type="Gene3D" id="3.40.30.10">
    <property type="entry name" value="Glutaredoxin"/>
    <property type="match status" value="1"/>
</dbReference>
<dbReference type="Pfam" id="PF13899">
    <property type="entry name" value="Thioredoxin_7"/>
    <property type="match status" value="1"/>
</dbReference>
<organism evidence="3 4">
    <name type="scientific">Ramlibacter alkalitolerans</name>
    <dbReference type="NCBI Taxonomy" id="2039631"/>
    <lineage>
        <taxon>Bacteria</taxon>
        <taxon>Pseudomonadati</taxon>
        <taxon>Pseudomonadota</taxon>
        <taxon>Betaproteobacteria</taxon>
        <taxon>Burkholderiales</taxon>
        <taxon>Comamonadaceae</taxon>
        <taxon>Ramlibacter</taxon>
    </lineage>
</organism>
<protein>
    <submittedName>
        <fullName evidence="3">Thioredoxin family protein</fullName>
    </submittedName>
</protein>
<sequence length="160" mass="17961">MEKRRFLALLAALPLARVAAAAPQAGRFDPQRDAVADVEAAVTRARAEGKSVLVDVGGEWCAWCHILDRFIEARPEVQRTLEDHYVVVKVNWSPQNRNEKLLARWPKPSGYPHLYVLDGQGRLLVSQATGELEAGRDYDEQKMLAFLRRYAPAARPGDKI</sequence>
<name>A0ABS1JSD6_9BURK</name>
<gene>
    <name evidence="3" type="ORF">JI746_18365</name>
</gene>
<evidence type="ECO:0000256" key="1">
    <source>
        <dbReference type="SAM" id="SignalP"/>
    </source>
</evidence>
<evidence type="ECO:0000313" key="4">
    <source>
        <dbReference type="Proteomes" id="UP000622707"/>
    </source>
</evidence>
<proteinExistence type="predicted"/>
<keyword evidence="1" id="KW-0732">Signal</keyword>
<dbReference type="PANTHER" id="PTHR32234">
    <property type="entry name" value="THIOL:DISULFIDE INTERCHANGE PROTEIN DSBD"/>
    <property type="match status" value="1"/>
</dbReference>
<accession>A0ABS1JSD6</accession>
<feature type="domain" description="Thioredoxin" evidence="2">
    <location>
        <begin position="9"/>
        <end position="152"/>
    </location>
</feature>
<dbReference type="SUPFAM" id="SSF52833">
    <property type="entry name" value="Thioredoxin-like"/>
    <property type="match status" value="1"/>
</dbReference>
<evidence type="ECO:0000313" key="3">
    <source>
        <dbReference type="EMBL" id="MBL0427086.1"/>
    </source>
</evidence>
<dbReference type="EMBL" id="JAEQND010000010">
    <property type="protein sequence ID" value="MBL0427086.1"/>
    <property type="molecule type" value="Genomic_DNA"/>
</dbReference>
<comment type="caution">
    <text evidence="3">The sequence shown here is derived from an EMBL/GenBank/DDBJ whole genome shotgun (WGS) entry which is preliminary data.</text>
</comment>
<feature type="signal peptide" evidence="1">
    <location>
        <begin position="1"/>
        <end position="21"/>
    </location>
</feature>
<dbReference type="Proteomes" id="UP000622707">
    <property type="component" value="Unassembled WGS sequence"/>
</dbReference>
<dbReference type="RefSeq" id="WP_201691648.1">
    <property type="nucleotide sequence ID" value="NZ_JAEQND010000010.1"/>
</dbReference>
<evidence type="ECO:0000259" key="2">
    <source>
        <dbReference type="PROSITE" id="PS51352"/>
    </source>
</evidence>
<dbReference type="PROSITE" id="PS51352">
    <property type="entry name" value="THIOREDOXIN_2"/>
    <property type="match status" value="1"/>
</dbReference>
<dbReference type="InterPro" id="IPR036249">
    <property type="entry name" value="Thioredoxin-like_sf"/>
</dbReference>
<dbReference type="PANTHER" id="PTHR32234:SF0">
    <property type="entry name" value="THIOL:DISULFIDE INTERCHANGE PROTEIN DSBD"/>
    <property type="match status" value="1"/>
</dbReference>
<reference evidence="3 4" key="1">
    <citation type="journal article" date="2017" name="Int. J. Syst. Evol. Microbiol.">
        <title>Ramlibacter alkalitolerans sp. nov., alkali-tolerant bacterium isolated from soil of ginseng.</title>
        <authorList>
            <person name="Lee D.H."/>
            <person name="Cha C.J."/>
        </authorList>
    </citation>
    <scope>NUCLEOTIDE SEQUENCE [LARGE SCALE GENOMIC DNA]</scope>
    <source>
        <strain evidence="3 4">KACC 19305</strain>
    </source>
</reference>
<dbReference type="InterPro" id="IPR013766">
    <property type="entry name" value="Thioredoxin_domain"/>
</dbReference>
<feature type="chain" id="PRO_5046109594" evidence="1">
    <location>
        <begin position="22"/>
        <end position="160"/>
    </location>
</feature>